<reference evidence="5 6" key="1">
    <citation type="journal article" date="2014" name="BMC Genomics">
        <title>Comparative genome sequencing reveals chemotype-specific gene clusters in the toxigenic black mold Stachybotrys.</title>
        <authorList>
            <person name="Semeiks J."/>
            <person name="Borek D."/>
            <person name="Otwinowski Z."/>
            <person name="Grishin N.V."/>
        </authorList>
    </citation>
    <scope>NUCLEOTIDE SEQUENCE [LARGE SCALE GENOMIC DNA]</scope>
    <source>
        <strain evidence="6">CBS 109288 / IBT 7711</strain>
    </source>
</reference>
<dbReference type="PRINTS" id="PR00081">
    <property type="entry name" value="GDHRDH"/>
</dbReference>
<dbReference type="EMBL" id="KL648731">
    <property type="protein sequence ID" value="KEY64650.1"/>
    <property type="molecule type" value="Genomic_DNA"/>
</dbReference>
<organism evidence="5 6">
    <name type="scientific">Stachybotrys chartarum (strain CBS 109288 / IBT 7711)</name>
    <name type="common">Toxic black mold</name>
    <name type="synonym">Stilbospora chartarum</name>
    <dbReference type="NCBI Taxonomy" id="1280523"/>
    <lineage>
        <taxon>Eukaryota</taxon>
        <taxon>Fungi</taxon>
        <taxon>Dikarya</taxon>
        <taxon>Ascomycota</taxon>
        <taxon>Pezizomycotina</taxon>
        <taxon>Sordariomycetes</taxon>
        <taxon>Hypocreomycetidae</taxon>
        <taxon>Hypocreales</taxon>
        <taxon>Stachybotryaceae</taxon>
        <taxon>Stachybotrys</taxon>
    </lineage>
</organism>
<evidence type="ECO:0000256" key="4">
    <source>
        <dbReference type="SAM" id="MobiDB-lite"/>
    </source>
</evidence>
<evidence type="ECO:0000313" key="5">
    <source>
        <dbReference type="EMBL" id="KEY64650.1"/>
    </source>
</evidence>
<dbReference type="PANTHER" id="PTHR24320:SF236">
    <property type="entry name" value="SHORT-CHAIN DEHYDROGENASE-RELATED"/>
    <property type="match status" value="1"/>
</dbReference>
<dbReference type="InterPro" id="IPR002347">
    <property type="entry name" value="SDR_fam"/>
</dbReference>
<dbReference type="HOGENOM" id="CLU_010194_44_6_1"/>
<sequence>MEQQTGHFASPPSSSTADRSLPADPVWLSPVNMALSITPSAPGEFVDITNVLQTCHGATPSWIASLTLVPRHGSHAPSRLPATCLRHSALETLPAKTSIPFPDASSLSPSLPASAAAAATTAEEAAAAAAAMDFVSRLWKGHRQAFPSAPKYTEKDVPSLAGKVSRIRRSIPDSSRLSRQVYIVTGANTGVGKALAKILYAADAKVYVATRSSDKASAAIAEIKQEYPSSNGELVFLPLDLADLSTIKGSVQQFLDKETRLDVLFNNAGVMHPADGSVTAQGYELQLGVNCLGSFLLTKLLTPVLVATAKTQPEGKVRVVWVASSAAEMPYFSPAGGMPMDNLDYHIPKDRMTKYAVSKAGNYFHGTEYARRYKADGIVSVPLNPGNLSSDLWRSQVSVARMFLNTFVLHEPKYGAYTELFAGISDEVTLEKTGSWVVPWGRFESIRPDLQDAAKTKEEGGTGNAQAFWEWSEEQVKPFI</sequence>
<evidence type="ECO:0000256" key="2">
    <source>
        <dbReference type="ARBA" id="ARBA00022857"/>
    </source>
</evidence>
<dbReference type="GO" id="GO:0016491">
    <property type="term" value="F:oxidoreductase activity"/>
    <property type="evidence" value="ECO:0007669"/>
    <property type="project" value="UniProtKB-KW"/>
</dbReference>
<gene>
    <name evidence="5" type="ORF">S7711_02851</name>
</gene>
<keyword evidence="2" id="KW-0521">NADP</keyword>
<dbReference type="InterPro" id="IPR036291">
    <property type="entry name" value="NAD(P)-bd_dom_sf"/>
</dbReference>
<dbReference type="Pfam" id="PF00106">
    <property type="entry name" value="adh_short"/>
    <property type="match status" value="1"/>
</dbReference>
<dbReference type="PANTHER" id="PTHR24320">
    <property type="entry name" value="RETINOL DEHYDROGENASE"/>
    <property type="match status" value="1"/>
</dbReference>
<comment type="similarity">
    <text evidence="1">Belongs to the short-chain dehydrogenases/reductases (SDR) family.</text>
</comment>
<proteinExistence type="inferred from homology"/>
<feature type="region of interest" description="Disordered" evidence="4">
    <location>
        <begin position="1"/>
        <end position="21"/>
    </location>
</feature>
<dbReference type="OrthoDB" id="191139at2759"/>
<evidence type="ECO:0000256" key="1">
    <source>
        <dbReference type="ARBA" id="ARBA00006484"/>
    </source>
</evidence>
<protein>
    <submittedName>
        <fullName evidence="5">Uncharacterized protein</fullName>
    </submittedName>
</protein>
<accession>A0A084AH71</accession>
<keyword evidence="3" id="KW-0560">Oxidoreductase</keyword>
<dbReference type="Gene3D" id="3.40.50.720">
    <property type="entry name" value="NAD(P)-binding Rossmann-like Domain"/>
    <property type="match status" value="1"/>
</dbReference>
<evidence type="ECO:0000313" key="6">
    <source>
        <dbReference type="Proteomes" id="UP000028045"/>
    </source>
</evidence>
<feature type="compositionally biased region" description="Polar residues" evidence="4">
    <location>
        <begin position="1"/>
        <end position="18"/>
    </location>
</feature>
<name>A0A084AH71_STACB</name>
<dbReference type="Proteomes" id="UP000028045">
    <property type="component" value="Unassembled WGS sequence"/>
</dbReference>
<dbReference type="SUPFAM" id="SSF51735">
    <property type="entry name" value="NAD(P)-binding Rossmann-fold domains"/>
    <property type="match status" value="1"/>
</dbReference>
<keyword evidence="6" id="KW-1185">Reference proteome</keyword>
<dbReference type="AlphaFoldDB" id="A0A084AH71"/>
<evidence type="ECO:0000256" key="3">
    <source>
        <dbReference type="ARBA" id="ARBA00023002"/>
    </source>
</evidence>